<dbReference type="EMBL" id="FOLL01000006">
    <property type="protein sequence ID" value="SFC21960.1"/>
    <property type="molecule type" value="Genomic_DNA"/>
</dbReference>
<keyword evidence="1" id="KW-0813">Transport</keyword>
<dbReference type="PANTHER" id="PTHR24220">
    <property type="entry name" value="IMPORT ATP-BINDING PROTEIN"/>
    <property type="match status" value="1"/>
</dbReference>
<evidence type="ECO:0000256" key="1">
    <source>
        <dbReference type="ARBA" id="ARBA00022448"/>
    </source>
</evidence>
<accession>A0A1I1HLK4</accession>
<sequence>MRVTSIWTEYLKLAEPNSLAMQDNNTEKVISLNGVTYRYRGGESLHFADLEIPVGRHTLILGDSGSGKTTLLHILSGLLKPDTGNVTIDGQLLYDLAPRQLDEFRGRRIGLIFQEAHLVKSLTVKENLQIAQGFAGAKVDNSRIHEVLTLLNLDHKANSYPNKLSRGQMQRAAIARAVVNRPAILVADEPTASLDDRNTASVLELLLNQAETSGATLIIATHDKRVKTRIAHAYELGGHLS</sequence>
<dbReference type="SMART" id="SM00382">
    <property type="entry name" value="AAA"/>
    <property type="match status" value="1"/>
</dbReference>
<keyword evidence="2" id="KW-0547">Nucleotide-binding</keyword>
<feature type="domain" description="ABC transporter" evidence="4">
    <location>
        <begin position="30"/>
        <end position="240"/>
    </location>
</feature>
<dbReference type="PANTHER" id="PTHR24220:SF690">
    <property type="entry name" value="ABC TRANSPORTER, ATP-BINDING PROTEIN"/>
    <property type="match status" value="1"/>
</dbReference>
<dbReference type="GO" id="GO:0005886">
    <property type="term" value="C:plasma membrane"/>
    <property type="evidence" value="ECO:0007669"/>
    <property type="project" value="TreeGrafter"/>
</dbReference>
<dbReference type="PROSITE" id="PS50893">
    <property type="entry name" value="ABC_TRANSPORTER_2"/>
    <property type="match status" value="1"/>
</dbReference>
<organism evidence="5 6">
    <name type="scientific">Parapedobacter composti</name>
    <dbReference type="NCBI Taxonomy" id="623281"/>
    <lineage>
        <taxon>Bacteria</taxon>
        <taxon>Pseudomonadati</taxon>
        <taxon>Bacteroidota</taxon>
        <taxon>Sphingobacteriia</taxon>
        <taxon>Sphingobacteriales</taxon>
        <taxon>Sphingobacteriaceae</taxon>
        <taxon>Parapedobacter</taxon>
    </lineage>
</organism>
<dbReference type="AlphaFoldDB" id="A0A1I1HLK4"/>
<name>A0A1I1HLK4_9SPHI</name>
<dbReference type="InterPro" id="IPR027417">
    <property type="entry name" value="P-loop_NTPase"/>
</dbReference>
<dbReference type="STRING" id="623281.SAMN05421747_106132"/>
<dbReference type="SUPFAM" id="SSF52540">
    <property type="entry name" value="P-loop containing nucleoside triphosphate hydrolases"/>
    <property type="match status" value="1"/>
</dbReference>
<dbReference type="InterPro" id="IPR015854">
    <property type="entry name" value="ABC_transpr_LolD-like"/>
</dbReference>
<evidence type="ECO:0000256" key="3">
    <source>
        <dbReference type="ARBA" id="ARBA00022840"/>
    </source>
</evidence>
<evidence type="ECO:0000256" key="2">
    <source>
        <dbReference type="ARBA" id="ARBA00022741"/>
    </source>
</evidence>
<gene>
    <name evidence="5" type="ORF">SAMN05421747_106132</name>
</gene>
<dbReference type="Proteomes" id="UP000199577">
    <property type="component" value="Unassembled WGS sequence"/>
</dbReference>
<reference evidence="5 6" key="1">
    <citation type="submission" date="2016-10" db="EMBL/GenBank/DDBJ databases">
        <authorList>
            <person name="de Groot N.N."/>
        </authorList>
    </citation>
    <scope>NUCLEOTIDE SEQUENCE [LARGE SCALE GENOMIC DNA]</scope>
    <source>
        <strain evidence="5 6">DSM 22900</strain>
    </source>
</reference>
<keyword evidence="6" id="KW-1185">Reference proteome</keyword>
<dbReference type="GO" id="GO:0022857">
    <property type="term" value="F:transmembrane transporter activity"/>
    <property type="evidence" value="ECO:0007669"/>
    <property type="project" value="TreeGrafter"/>
</dbReference>
<evidence type="ECO:0000313" key="6">
    <source>
        <dbReference type="Proteomes" id="UP000199577"/>
    </source>
</evidence>
<dbReference type="InterPro" id="IPR003593">
    <property type="entry name" value="AAA+_ATPase"/>
</dbReference>
<dbReference type="CDD" id="cd03255">
    <property type="entry name" value="ABC_MJ0796_LolCDE_FtsE"/>
    <property type="match status" value="1"/>
</dbReference>
<evidence type="ECO:0000313" key="5">
    <source>
        <dbReference type="EMBL" id="SFC21960.1"/>
    </source>
</evidence>
<protein>
    <submittedName>
        <fullName evidence="5">Putative ABC transport system ATP-binding protein</fullName>
    </submittedName>
</protein>
<proteinExistence type="predicted"/>
<evidence type="ECO:0000259" key="4">
    <source>
        <dbReference type="PROSITE" id="PS50893"/>
    </source>
</evidence>
<dbReference type="Gene3D" id="3.40.50.300">
    <property type="entry name" value="P-loop containing nucleotide triphosphate hydrolases"/>
    <property type="match status" value="1"/>
</dbReference>
<dbReference type="Pfam" id="PF00005">
    <property type="entry name" value="ABC_tran"/>
    <property type="match status" value="1"/>
</dbReference>
<dbReference type="GO" id="GO:0005524">
    <property type="term" value="F:ATP binding"/>
    <property type="evidence" value="ECO:0007669"/>
    <property type="project" value="UniProtKB-KW"/>
</dbReference>
<dbReference type="InterPro" id="IPR017911">
    <property type="entry name" value="MacB-like_ATP-bd"/>
</dbReference>
<dbReference type="InterPro" id="IPR003439">
    <property type="entry name" value="ABC_transporter-like_ATP-bd"/>
</dbReference>
<dbReference type="GO" id="GO:0016887">
    <property type="term" value="F:ATP hydrolysis activity"/>
    <property type="evidence" value="ECO:0007669"/>
    <property type="project" value="InterPro"/>
</dbReference>
<keyword evidence="3 5" id="KW-0067">ATP-binding</keyword>